<name>A0A9P8SJY2_9HYPO</name>
<dbReference type="RefSeq" id="XP_044721044.1">
    <property type="nucleotide sequence ID" value="XM_044864512.1"/>
</dbReference>
<feature type="signal peptide" evidence="3">
    <location>
        <begin position="1"/>
        <end position="19"/>
    </location>
</feature>
<accession>A0A9P8SJY2</accession>
<evidence type="ECO:0000256" key="3">
    <source>
        <dbReference type="SAM" id="SignalP"/>
    </source>
</evidence>
<evidence type="ECO:0000256" key="1">
    <source>
        <dbReference type="ARBA" id="ARBA00005564"/>
    </source>
</evidence>
<dbReference type="GO" id="GO:0017057">
    <property type="term" value="F:6-phosphogluconolactonase activity"/>
    <property type="evidence" value="ECO:0007669"/>
    <property type="project" value="TreeGrafter"/>
</dbReference>
<dbReference type="EMBL" id="JAIZPD010000005">
    <property type="protein sequence ID" value="KAH0963531.1"/>
    <property type="molecule type" value="Genomic_DNA"/>
</dbReference>
<feature type="region of interest" description="Disordered" evidence="2">
    <location>
        <begin position="206"/>
        <end position="239"/>
    </location>
</feature>
<organism evidence="4 5">
    <name type="scientific">Hirsutella rhossiliensis</name>
    <dbReference type="NCBI Taxonomy" id="111463"/>
    <lineage>
        <taxon>Eukaryota</taxon>
        <taxon>Fungi</taxon>
        <taxon>Dikarya</taxon>
        <taxon>Ascomycota</taxon>
        <taxon>Pezizomycotina</taxon>
        <taxon>Sordariomycetes</taxon>
        <taxon>Hypocreomycetidae</taxon>
        <taxon>Hypocreales</taxon>
        <taxon>Ophiocordycipitaceae</taxon>
        <taxon>Hirsutella</taxon>
    </lineage>
</organism>
<dbReference type="OrthoDB" id="9972196at2759"/>
<dbReference type="Proteomes" id="UP000824596">
    <property type="component" value="Unassembled WGS sequence"/>
</dbReference>
<dbReference type="PANTHER" id="PTHR30344">
    <property type="entry name" value="6-PHOSPHOGLUCONOLACTONASE-RELATED"/>
    <property type="match status" value="1"/>
</dbReference>
<protein>
    <submittedName>
        <fullName evidence="4">Lactonase, 7-bladed beta-propeller domain-containing protein</fullName>
    </submittedName>
</protein>
<dbReference type="InterPro" id="IPR019405">
    <property type="entry name" value="Lactonase_7-beta_prop"/>
</dbReference>
<evidence type="ECO:0000256" key="2">
    <source>
        <dbReference type="SAM" id="MobiDB-lite"/>
    </source>
</evidence>
<comment type="caution">
    <text evidence="4">The sequence shown here is derived from an EMBL/GenBank/DDBJ whole genome shotgun (WGS) entry which is preliminary data.</text>
</comment>
<dbReference type="AlphaFoldDB" id="A0A9P8SJY2"/>
<evidence type="ECO:0000313" key="4">
    <source>
        <dbReference type="EMBL" id="KAH0963531.1"/>
    </source>
</evidence>
<dbReference type="Gene3D" id="2.130.10.10">
    <property type="entry name" value="YVTN repeat-like/Quinoprotein amine dehydrogenase"/>
    <property type="match status" value="1"/>
</dbReference>
<feature type="chain" id="PRO_5040361029" evidence="3">
    <location>
        <begin position="20"/>
        <end position="427"/>
    </location>
</feature>
<gene>
    <name evidence="4" type="ORF">HRG_06041</name>
</gene>
<dbReference type="SUPFAM" id="SSF51004">
    <property type="entry name" value="C-terminal (heme d1) domain of cytochrome cd1-nitrite reductase"/>
    <property type="match status" value="1"/>
</dbReference>
<comment type="similarity">
    <text evidence="1">Belongs to the cycloisomerase 2 family.</text>
</comment>
<dbReference type="PANTHER" id="PTHR30344:SF1">
    <property type="entry name" value="6-PHOSPHOGLUCONOLACTONASE"/>
    <property type="match status" value="1"/>
</dbReference>
<feature type="region of interest" description="Disordered" evidence="2">
    <location>
        <begin position="159"/>
        <end position="180"/>
    </location>
</feature>
<keyword evidence="3" id="KW-0732">Signal</keyword>
<dbReference type="InterPro" id="IPR011048">
    <property type="entry name" value="Haem_d1_sf"/>
</dbReference>
<dbReference type="InterPro" id="IPR050282">
    <property type="entry name" value="Cycloisomerase_2"/>
</dbReference>
<dbReference type="Pfam" id="PF10282">
    <property type="entry name" value="Lactonase"/>
    <property type="match status" value="1"/>
</dbReference>
<sequence length="427" mass="43918">MLHKSLAAVVLGAAAVITAQNAGPGSSSGSSSMLYVSSYSGKITALALDKGAAKAGGGGGGGGASFLALDAKRNILFSCDEGFQSAEGNGTLFALQVEQNGSLRELGKQKTQAGPVFMGFFGANNDTMAIPHFGGKAVSVWNVADPSKMAEVQRENFELEKPGPKPAQTEAKPHQAAVDPTRKFVVAPDLGADMLRLFAIAPSAGDNNSNGQTGAAPQAQGGGGNQLLKPLQPVPVKPGSGPRHAAFAVAGPKTYMYVVTELSSEIMGFDVAYSGAGGMELKPLFTMKVHGKNESNTPEFAAASEIAVSPDNQFLLVASRNESTLRVPNFDGAAANSNAADVVSDSLSNYRIDPATGSLGEVQIRVPSGGRFPRQFSMSGDGALVAVANQLDGRVVVMERNPQTGMLGGFVGQALLDGNVTSVVFRE</sequence>
<keyword evidence="5" id="KW-1185">Reference proteome</keyword>
<reference evidence="4" key="1">
    <citation type="submission" date="2021-09" db="EMBL/GenBank/DDBJ databases">
        <title>A high-quality genome of the endoparasitic fungus Hirsutella rhossiliensis with a comparison of Hirsutella genomes reveals transposable elements contributing to genome size variation.</title>
        <authorList>
            <person name="Lin R."/>
            <person name="Jiao Y."/>
            <person name="Sun X."/>
            <person name="Ling J."/>
            <person name="Xie B."/>
            <person name="Cheng X."/>
        </authorList>
    </citation>
    <scope>NUCLEOTIDE SEQUENCE</scope>
    <source>
        <strain evidence="4">HR02</strain>
    </source>
</reference>
<evidence type="ECO:0000313" key="5">
    <source>
        <dbReference type="Proteomes" id="UP000824596"/>
    </source>
</evidence>
<dbReference type="InterPro" id="IPR015943">
    <property type="entry name" value="WD40/YVTN_repeat-like_dom_sf"/>
</dbReference>
<proteinExistence type="inferred from homology"/>
<dbReference type="GeneID" id="68355170"/>